<name>A0A7C8IHH5_9PEZI</name>
<dbReference type="InParanoid" id="A0A7C8IHH5"/>
<dbReference type="AlphaFoldDB" id="A0A7C8IHH5"/>
<protein>
    <recommendedName>
        <fullName evidence="1">Heterokaryon incompatibility domain-containing protein</fullName>
    </recommendedName>
</protein>
<proteinExistence type="predicted"/>
<dbReference type="Proteomes" id="UP000481858">
    <property type="component" value="Unassembled WGS sequence"/>
</dbReference>
<dbReference type="PANTHER" id="PTHR33112">
    <property type="entry name" value="DOMAIN PROTEIN, PUTATIVE-RELATED"/>
    <property type="match status" value="1"/>
</dbReference>
<gene>
    <name evidence="2" type="ORF">GQX73_g9801</name>
</gene>
<dbReference type="Pfam" id="PF06985">
    <property type="entry name" value="HET"/>
    <property type="match status" value="1"/>
</dbReference>
<evidence type="ECO:0000259" key="1">
    <source>
        <dbReference type="Pfam" id="PF06985"/>
    </source>
</evidence>
<dbReference type="OrthoDB" id="5428863at2759"/>
<keyword evidence="3" id="KW-1185">Reference proteome</keyword>
<feature type="domain" description="Heterokaryon incompatibility" evidence="1">
    <location>
        <begin position="251"/>
        <end position="391"/>
    </location>
</feature>
<dbReference type="EMBL" id="WUBL01000182">
    <property type="protein sequence ID" value="KAF2963781.1"/>
    <property type="molecule type" value="Genomic_DNA"/>
</dbReference>
<organism evidence="2 3">
    <name type="scientific">Xylaria multiplex</name>
    <dbReference type="NCBI Taxonomy" id="323545"/>
    <lineage>
        <taxon>Eukaryota</taxon>
        <taxon>Fungi</taxon>
        <taxon>Dikarya</taxon>
        <taxon>Ascomycota</taxon>
        <taxon>Pezizomycotina</taxon>
        <taxon>Sordariomycetes</taxon>
        <taxon>Xylariomycetidae</taxon>
        <taxon>Xylariales</taxon>
        <taxon>Xylariaceae</taxon>
        <taxon>Xylaria</taxon>
    </lineage>
</organism>
<accession>A0A7C8IHH5</accession>
<comment type="caution">
    <text evidence="2">The sequence shown here is derived from an EMBL/GenBank/DDBJ whole genome shotgun (WGS) entry which is preliminary data.</text>
</comment>
<dbReference type="InterPro" id="IPR010730">
    <property type="entry name" value="HET"/>
</dbReference>
<evidence type="ECO:0000313" key="2">
    <source>
        <dbReference type="EMBL" id="KAF2963781.1"/>
    </source>
</evidence>
<evidence type="ECO:0000313" key="3">
    <source>
        <dbReference type="Proteomes" id="UP000481858"/>
    </source>
</evidence>
<dbReference type="PANTHER" id="PTHR33112:SF1">
    <property type="entry name" value="HETEROKARYON INCOMPATIBILITY DOMAIN-CONTAINING PROTEIN"/>
    <property type="match status" value="1"/>
</dbReference>
<sequence length="687" mass="77918">MPDSENIAVLEIRPEDSSDIQEVSAVRRVVAKQPKDDDLCSDCSQLDLGGVIQEAIRLGQIGPLGSSGLCRDIIVADVGYRYRMPRETNCPLCQMLEASRFSARQQPETDQCAKYDRDEGDEIRATSFVRRFLSEYGDLKEGALREENTLLCLIVVPRDFPYAIASGSLRLEEHMRNKGCAVLLQDGDTSYFPAPQVIPPLFDPRKAKRWIRHCSRYHGSLCNTTPIPVRDFRVIDCVGLSIEDGKLDVPYVALSYVWGALETPCDIVRKSDGTELLPDQLSQVIRDSIDVTKALGYRYLWIDKFCIDQNNPRVKQDQIEQMDAIYHNADLTVVAAAGVDETYGLPGVGMKARAPQLIAKSRDVSVIWTMSDPQQSISSSHWSSRGWTFQEGFLSRRSLAFTDEQISFACNAAECFESMSSPLDVEGFKGYNHAWAATFSHIRGRPLFKHKKSSSAFVGYLFSVEAYSSRKLRYDYDALNAFQGVVRKFSREDPSLNNFWGLSYPHNSKDGPRRRQNYPSWTWLGWEGEVQHEISSEMLPLIIGLGDRILTVGFENSIGDEIRFEDLEMSRSGHSGYTILRITTGVLPVEFISYEPTKNPERPWKLESKRAKLSLSSGESEAQLAQKLEDATKWRCIYIGHIYHSAFVMILSLDLETNIWVRAGMFLVDVSEFHWDIYLEVETFRIN</sequence>
<reference evidence="2 3" key="1">
    <citation type="submission" date="2019-12" db="EMBL/GenBank/DDBJ databases">
        <title>Draft genome sequence of the ascomycete Xylaria multiplex DSM 110363.</title>
        <authorList>
            <person name="Buettner E."/>
            <person name="Kellner H."/>
        </authorList>
    </citation>
    <scope>NUCLEOTIDE SEQUENCE [LARGE SCALE GENOMIC DNA]</scope>
    <source>
        <strain evidence="2 3">DSM 110363</strain>
    </source>
</reference>